<dbReference type="Proteomes" id="UP000269945">
    <property type="component" value="Unassembled WGS sequence"/>
</dbReference>
<dbReference type="AlphaFoldDB" id="A0A9X9PX96"/>
<keyword evidence="3" id="KW-1185">Reference proteome</keyword>
<sequence>MTTIPLDLFKKQPAGPQSFTLTGGSCGGSVLGSVTAEFSYLEPGEVKPKTPPPTPATKVEKDRTVMPCGTVVTTVTAVKTKPRFDTGRASPLSCESPLKTPVKVKVIEKDISVQAISCHGAPVSKTFSSSDTELLVLNGSDPVAEVAIRQLSESSKLKVKSPRKKSTIIISGVSKTSLSQDNAAALMLDYSASVDRARQEDTPTPGGAAAASAPLQEEASAPAPPALEPQEGELDSWDLDKESQASAWGSQAPLDPDGDELSESSLSVSEPGTAKKHKGTRTRAPSPPAHPLAFLSCPSPS</sequence>
<name>A0A9X9PX96_GULGU</name>
<organism evidence="2 3">
    <name type="scientific">Gulo gulo</name>
    <name type="common">Wolverine</name>
    <name type="synonym">Gluton</name>
    <dbReference type="NCBI Taxonomy" id="48420"/>
    <lineage>
        <taxon>Eukaryota</taxon>
        <taxon>Metazoa</taxon>
        <taxon>Chordata</taxon>
        <taxon>Craniata</taxon>
        <taxon>Vertebrata</taxon>
        <taxon>Euteleostomi</taxon>
        <taxon>Mammalia</taxon>
        <taxon>Eutheria</taxon>
        <taxon>Laurasiatheria</taxon>
        <taxon>Carnivora</taxon>
        <taxon>Caniformia</taxon>
        <taxon>Musteloidea</taxon>
        <taxon>Mustelidae</taxon>
        <taxon>Guloninae</taxon>
        <taxon>Gulo</taxon>
    </lineage>
</organism>
<dbReference type="EMBL" id="CYRY02006222">
    <property type="protein sequence ID" value="VCW70690.1"/>
    <property type="molecule type" value="Genomic_DNA"/>
</dbReference>
<dbReference type="PANTHER" id="PTHR21119">
    <property type="entry name" value="C2 DOMAIN-CONTAINING PROTEIN"/>
    <property type="match status" value="1"/>
</dbReference>
<proteinExistence type="predicted"/>
<evidence type="ECO:0000313" key="2">
    <source>
        <dbReference type="EMBL" id="VCW70690.1"/>
    </source>
</evidence>
<feature type="compositionally biased region" description="Low complexity" evidence="1">
    <location>
        <begin position="263"/>
        <end position="272"/>
    </location>
</feature>
<gene>
    <name evidence="2" type="ORF">BN2614_LOCUS1</name>
</gene>
<feature type="region of interest" description="Disordered" evidence="1">
    <location>
        <begin position="195"/>
        <end position="301"/>
    </location>
</feature>
<accession>A0A9X9PX96</accession>
<evidence type="ECO:0000256" key="1">
    <source>
        <dbReference type="SAM" id="MobiDB-lite"/>
    </source>
</evidence>
<dbReference type="InterPro" id="IPR039934">
    <property type="entry name" value="C2CD2/C2CD2L"/>
</dbReference>
<protein>
    <submittedName>
        <fullName evidence="2">Uncharacterized protein</fullName>
    </submittedName>
</protein>
<evidence type="ECO:0000313" key="3">
    <source>
        <dbReference type="Proteomes" id="UP000269945"/>
    </source>
</evidence>
<dbReference type="PANTHER" id="PTHR21119:SF7">
    <property type="entry name" value="C2 DOMAIN-CONTAINING PROTEIN 2"/>
    <property type="match status" value="1"/>
</dbReference>
<feature type="compositionally biased region" description="Low complexity" evidence="1">
    <location>
        <begin position="205"/>
        <end position="221"/>
    </location>
</feature>
<comment type="caution">
    <text evidence="2">The sequence shown here is derived from an EMBL/GenBank/DDBJ whole genome shotgun (WGS) entry which is preliminary data.</text>
</comment>
<reference evidence="2 3" key="1">
    <citation type="submission" date="2018-10" db="EMBL/GenBank/DDBJ databases">
        <authorList>
            <person name="Ekblom R."/>
            <person name="Jareborg N."/>
        </authorList>
    </citation>
    <scope>NUCLEOTIDE SEQUENCE [LARGE SCALE GENOMIC DNA]</scope>
    <source>
        <tissue evidence="2">Muscle</tissue>
    </source>
</reference>